<name>A0A0C3ES16_9AGAM</name>
<dbReference type="Gene3D" id="1.20.1280.50">
    <property type="match status" value="1"/>
</dbReference>
<dbReference type="InterPro" id="IPR032675">
    <property type="entry name" value="LRR_dom_sf"/>
</dbReference>
<dbReference type="InParanoid" id="A0A0C3ES16"/>
<feature type="domain" description="F-box" evidence="1">
    <location>
        <begin position="48"/>
        <end position="100"/>
    </location>
</feature>
<dbReference type="EMBL" id="KN822004">
    <property type="protein sequence ID" value="KIM70919.1"/>
    <property type="molecule type" value="Genomic_DNA"/>
</dbReference>
<dbReference type="HOGENOM" id="CLU_023752_1_0_1"/>
<reference evidence="3" key="2">
    <citation type="submission" date="2015-01" db="EMBL/GenBank/DDBJ databases">
        <title>Evolutionary Origins and Diversification of the Mycorrhizal Mutualists.</title>
        <authorList>
            <consortium name="DOE Joint Genome Institute"/>
            <consortium name="Mycorrhizal Genomics Consortium"/>
            <person name="Kohler A."/>
            <person name="Kuo A."/>
            <person name="Nagy L.G."/>
            <person name="Floudas D."/>
            <person name="Copeland A."/>
            <person name="Barry K.W."/>
            <person name="Cichocki N."/>
            <person name="Veneault-Fourrey C."/>
            <person name="LaButti K."/>
            <person name="Lindquist E.A."/>
            <person name="Lipzen A."/>
            <person name="Lundell T."/>
            <person name="Morin E."/>
            <person name="Murat C."/>
            <person name="Riley R."/>
            <person name="Ohm R."/>
            <person name="Sun H."/>
            <person name="Tunlid A."/>
            <person name="Henrissat B."/>
            <person name="Grigoriev I.V."/>
            <person name="Hibbett D.S."/>
            <person name="Martin F."/>
        </authorList>
    </citation>
    <scope>NUCLEOTIDE SEQUENCE [LARGE SCALE GENOMIC DNA]</scope>
    <source>
        <strain evidence="3">Foug A</strain>
    </source>
</reference>
<dbReference type="SUPFAM" id="SSF52047">
    <property type="entry name" value="RNI-like"/>
    <property type="match status" value="1"/>
</dbReference>
<evidence type="ECO:0000259" key="1">
    <source>
        <dbReference type="PROSITE" id="PS50181"/>
    </source>
</evidence>
<protein>
    <recommendedName>
        <fullName evidence="1">F-box domain-containing protein</fullName>
    </recommendedName>
</protein>
<dbReference type="PANTHER" id="PTHR38926">
    <property type="entry name" value="F-BOX DOMAIN CONTAINING PROTEIN, EXPRESSED"/>
    <property type="match status" value="1"/>
</dbReference>
<accession>A0A0C3ES16</accession>
<dbReference type="PROSITE" id="PS50181">
    <property type="entry name" value="FBOX"/>
    <property type="match status" value="1"/>
</dbReference>
<dbReference type="Pfam" id="PF12937">
    <property type="entry name" value="F-box-like"/>
    <property type="match status" value="1"/>
</dbReference>
<dbReference type="AlphaFoldDB" id="A0A0C3ES16"/>
<proteinExistence type="predicted"/>
<dbReference type="Proteomes" id="UP000053989">
    <property type="component" value="Unassembled WGS sequence"/>
</dbReference>
<keyword evidence="3" id="KW-1185">Reference proteome</keyword>
<reference evidence="2 3" key="1">
    <citation type="submission" date="2014-04" db="EMBL/GenBank/DDBJ databases">
        <authorList>
            <consortium name="DOE Joint Genome Institute"/>
            <person name="Kuo A."/>
            <person name="Kohler A."/>
            <person name="Nagy L.G."/>
            <person name="Floudas D."/>
            <person name="Copeland A."/>
            <person name="Barry K.W."/>
            <person name="Cichocki N."/>
            <person name="Veneault-Fourrey C."/>
            <person name="LaButti K."/>
            <person name="Lindquist E.A."/>
            <person name="Lipzen A."/>
            <person name="Lundell T."/>
            <person name="Morin E."/>
            <person name="Murat C."/>
            <person name="Sun H."/>
            <person name="Tunlid A."/>
            <person name="Henrissat B."/>
            <person name="Grigoriev I.V."/>
            <person name="Hibbett D.S."/>
            <person name="Martin F."/>
            <person name="Nordberg H.P."/>
            <person name="Cantor M.N."/>
            <person name="Hua S.X."/>
        </authorList>
    </citation>
    <scope>NUCLEOTIDE SEQUENCE [LARGE SCALE GENOMIC DNA]</scope>
    <source>
        <strain evidence="2 3">Foug A</strain>
    </source>
</reference>
<dbReference type="PANTHER" id="PTHR38926:SF5">
    <property type="entry name" value="F-BOX AND LEUCINE-RICH REPEAT PROTEIN 6"/>
    <property type="match status" value="1"/>
</dbReference>
<dbReference type="Gene3D" id="3.80.10.10">
    <property type="entry name" value="Ribonuclease Inhibitor"/>
    <property type="match status" value="1"/>
</dbReference>
<evidence type="ECO:0000313" key="3">
    <source>
        <dbReference type="Proteomes" id="UP000053989"/>
    </source>
</evidence>
<dbReference type="OrthoDB" id="2690721at2759"/>
<dbReference type="InterPro" id="IPR001810">
    <property type="entry name" value="F-box_dom"/>
</dbReference>
<evidence type="ECO:0000313" key="2">
    <source>
        <dbReference type="EMBL" id="KIM70919.1"/>
    </source>
</evidence>
<sequence>MWHELSRARAELALLEEQARWLLKELLHVRAAVATQRAKVDELIRTRPTAFNLLPTEILLSILELDVRAYDYPERKDQLASVCRRWKSIILDSPSLWTTIHVATPVSSIMTHLERSRGSLLDIVIETSLMSRSQHLALVPSLVIVGSSAHRWHKLSISPVDQCFNVDEEDRSDDIALAEFIITRINHLQFPSLKYVSITNCTTSLDFLSPARTPALEHLELKEFIVGEHTEFPSVTALKTLNLDFHSSGMDYSSSPYLVPSQTLTHLSLSGFTQAFSLQSNSLHFPSLKMLEISRLAKVGQFMDAIVAPNLERFKYTSFDYDHSPFVLLHGFRPKFTNIRYLTFHCPDIEGTPEPHCADAIALCEAFPGARYVELKTNQLCDLFDPTLSSSRTRPIDLWTELESLNLGRPHPKWLEPNQFLGWLVDRRALGLRKLHVKLEHLPEYDLGPSHRIDFKFPRLYEVLKDNCILELDNFPLTLPEMRLYMPVKSRLRMHSSHLTTGLMDDMAVAFLAGDIGHG</sequence>
<gene>
    <name evidence="2" type="ORF">SCLCIDRAFT_1207112</name>
</gene>
<organism evidence="2 3">
    <name type="scientific">Scleroderma citrinum Foug A</name>
    <dbReference type="NCBI Taxonomy" id="1036808"/>
    <lineage>
        <taxon>Eukaryota</taxon>
        <taxon>Fungi</taxon>
        <taxon>Dikarya</taxon>
        <taxon>Basidiomycota</taxon>
        <taxon>Agaricomycotina</taxon>
        <taxon>Agaricomycetes</taxon>
        <taxon>Agaricomycetidae</taxon>
        <taxon>Boletales</taxon>
        <taxon>Sclerodermatineae</taxon>
        <taxon>Sclerodermataceae</taxon>
        <taxon>Scleroderma</taxon>
    </lineage>
</organism>